<comment type="caution">
    <text evidence="7">The sequence shown here is derived from an EMBL/GenBank/DDBJ whole genome shotgun (WGS) entry which is preliminary data.</text>
</comment>
<comment type="catalytic activity">
    <reaction evidence="3 4">
        <text>[thioredoxin]-disulfide + L-methionine + H2O = L-methionine (S)-S-oxide + [thioredoxin]-dithiol</text>
        <dbReference type="Rhea" id="RHEA:19993"/>
        <dbReference type="Rhea" id="RHEA-COMP:10698"/>
        <dbReference type="Rhea" id="RHEA-COMP:10700"/>
        <dbReference type="ChEBI" id="CHEBI:15377"/>
        <dbReference type="ChEBI" id="CHEBI:29950"/>
        <dbReference type="ChEBI" id="CHEBI:50058"/>
        <dbReference type="ChEBI" id="CHEBI:57844"/>
        <dbReference type="ChEBI" id="CHEBI:58772"/>
        <dbReference type="EC" id="1.8.4.11"/>
    </reaction>
</comment>
<evidence type="ECO:0000256" key="4">
    <source>
        <dbReference type="HAMAP-Rule" id="MF_01401"/>
    </source>
</evidence>
<reference evidence="7 8" key="1">
    <citation type="submission" date="2021-05" db="EMBL/GenBank/DDBJ databases">
        <title>Bacteria Genome sequencing.</title>
        <authorList>
            <person name="Takabe Y."/>
            <person name="Nakajima Y."/>
            <person name="Suzuki S."/>
            <person name="Shiozaki T."/>
        </authorList>
    </citation>
    <scope>NUCLEOTIDE SEQUENCE [LARGE SCALE GENOMIC DNA]</scope>
    <source>
        <strain evidence="7 8">AI_62</strain>
    </source>
</reference>
<proteinExistence type="inferred from homology"/>
<gene>
    <name evidence="7" type="primary">msrA_2</name>
    <name evidence="4" type="synonym">msrA</name>
    <name evidence="7" type="ORF">JANAI62_31140</name>
</gene>
<feature type="chain" id="PRO_5045085586" description="Peptide methionine sulfoxide reductase MsrA" evidence="5">
    <location>
        <begin position="28"/>
        <end position="214"/>
    </location>
</feature>
<comment type="catalytic activity">
    <reaction evidence="2 4">
        <text>L-methionyl-[protein] + [thioredoxin]-disulfide + H2O = L-methionyl-(S)-S-oxide-[protein] + [thioredoxin]-dithiol</text>
        <dbReference type="Rhea" id="RHEA:14217"/>
        <dbReference type="Rhea" id="RHEA-COMP:10698"/>
        <dbReference type="Rhea" id="RHEA-COMP:10700"/>
        <dbReference type="Rhea" id="RHEA-COMP:12313"/>
        <dbReference type="Rhea" id="RHEA-COMP:12315"/>
        <dbReference type="ChEBI" id="CHEBI:15377"/>
        <dbReference type="ChEBI" id="CHEBI:16044"/>
        <dbReference type="ChEBI" id="CHEBI:29950"/>
        <dbReference type="ChEBI" id="CHEBI:44120"/>
        <dbReference type="ChEBI" id="CHEBI:50058"/>
        <dbReference type="EC" id="1.8.4.11"/>
    </reaction>
</comment>
<keyword evidence="8" id="KW-1185">Reference proteome</keyword>
<keyword evidence="5" id="KW-0732">Signal</keyword>
<dbReference type="SUPFAM" id="SSF55068">
    <property type="entry name" value="Peptide methionine sulfoxide reductase"/>
    <property type="match status" value="1"/>
</dbReference>
<feature type="domain" description="Peptide methionine sulphoxide reductase MsrA" evidence="6">
    <location>
        <begin position="31"/>
        <end position="171"/>
    </location>
</feature>
<feature type="active site" evidence="4">
    <location>
        <position position="38"/>
    </location>
</feature>
<protein>
    <recommendedName>
        <fullName evidence="4">Peptide methionine sulfoxide reductase MsrA</fullName>
        <shortName evidence="4">Protein-methionine-S-oxide reductase</shortName>
        <ecNumber evidence="4">1.8.4.11</ecNumber>
    </recommendedName>
    <alternativeName>
        <fullName evidence="4">Peptide-methionine (S)-S-oxide reductase</fullName>
        <shortName evidence="4">Peptide Met(O) reductase</shortName>
    </alternativeName>
</protein>
<evidence type="ECO:0000259" key="6">
    <source>
        <dbReference type="Pfam" id="PF01625"/>
    </source>
</evidence>
<dbReference type="EC" id="1.8.4.11" evidence="4"/>
<sequence>MAPHIGDMKHFAPFAAALTLLTAPAVADTQTAVLAGGCFWCIEADFESVEGVGDVVSGFTGGTTPDPVYRRSGDHIEAVRIPFDDGAISYRDILDLYFRSIDPLDAGGQFCDRGLEYTTAIWVDGPEQRAAAEAAKADAEAALGQSIVTPIYDVSTFYPVDDYHQDYYKSDDRLGITSVGVFVTKADAYKRYRKGCGRDARVLEVWGDAAPFAK</sequence>
<evidence type="ECO:0000313" key="7">
    <source>
        <dbReference type="EMBL" id="GIT96491.1"/>
    </source>
</evidence>
<evidence type="ECO:0000256" key="5">
    <source>
        <dbReference type="SAM" id="SignalP"/>
    </source>
</evidence>
<dbReference type="PANTHER" id="PTHR43774:SF1">
    <property type="entry name" value="PEPTIDE METHIONINE SULFOXIDE REDUCTASE MSRA 2"/>
    <property type="match status" value="1"/>
</dbReference>
<feature type="signal peptide" evidence="5">
    <location>
        <begin position="1"/>
        <end position="27"/>
    </location>
</feature>
<accession>A0ABQ4NQ13</accession>
<dbReference type="EMBL" id="BPFH01000006">
    <property type="protein sequence ID" value="GIT96491.1"/>
    <property type="molecule type" value="Genomic_DNA"/>
</dbReference>
<dbReference type="PANTHER" id="PTHR43774">
    <property type="entry name" value="PEPTIDE METHIONINE SULFOXIDE REDUCTASE"/>
    <property type="match status" value="1"/>
</dbReference>
<dbReference type="Pfam" id="PF01625">
    <property type="entry name" value="PMSR"/>
    <property type="match status" value="1"/>
</dbReference>
<evidence type="ECO:0000256" key="1">
    <source>
        <dbReference type="ARBA" id="ARBA00023002"/>
    </source>
</evidence>
<comment type="function">
    <text evidence="4">Has an important function as a repair enzyme for proteins that have been inactivated by oxidation. Catalyzes the reversible oxidation-reduction of methionine sulfoxide in proteins to methionine.</text>
</comment>
<organism evidence="7 8">
    <name type="scientific">Jannaschia pagri</name>
    <dbReference type="NCBI Taxonomy" id="2829797"/>
    <lineage>
        <taxon>Bacteria</taxon>
        <taxon>Pseudomonadati</taxon>
        <taxon>Pseudomonadota</taxon>
        <taxon>Alphaproteobacteria</taxon>
        <taxon>Rhodobacterales</taxon>
        <taxon>Roseobacteraceae</taxon>
        <taxon>Jannaschia</taxon>
    </lineage>
</organism>
<dbReference type="InterPro" id="IPR036509">
    <property type="entry name" value="Met_Sox_Rdtase_MsrA_sf"/>
</dbReference>
<evidence type="ECO:0000256" key="3">
    <source>
        <dbReference type="ARBA" id="ARBA00048782"/>
    </source>
</evidence>
<evidence type="ECO:0000313" key="8">
    <source>
        <dbReference type="Proteomes" id="UP000786693"/>
    </source>
</evidence>
<dbReference type="Gene3D" id="3.30.1060.10">
    <property type="entry name" value="Peptide methionine sulphoxide reductase MsrA"/>
    <property type="match status" value="1"/>
</dbReference>
<dbReference type="HAMAP" id="MF_01401">
    <property type="entry name" value="MsrA"/>
    <property type="match status" value="1"/>
</dbReference>
<comment type="similarity">
    <text evidence="4">Belongs to the MsrA Met sulfoxide reductase family.</text>
</comment>
<dbReference type="Proteomes" id="UP000786693">
    <property type="component" value="Unassembled WGS sequence"/>
</dbReference>
<name>A0ABQ4NQ13_9RHOB</name>
<keyword evidence="1 4" id="KW-0560">Oxidoreductase</keyword>
<dbReference type="NCBIfam" id="TIGR00401">
    <property type="entry name" value="msrA"/>
    <property type="match status" value="1"/>
</dbReference>
<dbReference type="InterPro" id="IPR002569">
    <property type="entry name" value="Met_Sox_Rdtase_MsrA_dom"/>
</dbReference>
<evidence type="ECO:0000256" key="2">
    <source>
        <dbReference type="ARBA" id="ARBA00047806"/>
    </source>
</evidence>